<feature type="active site" evidence="11">
    <location>
        <position position="245"/>
    </location>
</feature>
<dbReference type="AlphaFoldDB" id="A0AAP5JRE5"/>
<reference evidence="14" key="1">
    <citation type="journal article" date="2023" name="J. Vet. Diagn. Invest.">
        <title>Oxytetracycline-resistant Paenibacillus larvae identified in commercial beekeeping operations in Saskatchewan using pooled honey sampling.</title>
        <authorList>
            <person name="Obshta O."/>
            <person name="Zabrodski M.W."/>
            <person name="Soomro T."/>
            <person name="Wilson G."/>
            <person name="Masood F."/>
            <person name="Thebeau J."/>
            <person name="Silva M.C.B."/>
            <person name="Biganski S."/>
            <person name="Kozii I.V."/>
            <person name="Koziy R.V."/>
            <person name="Raza M.F."/>
            <person name="Jose M.S."/>
            <person name="Simko E."/>
            <person name="Wood S.C."/>
        </authorList>
    </citation>
    <scope>NUCLEOTIDE SEQUENCE</scope>
    <source>
        <strain evidence="14">PL001</strain>
    </source>
</reference>
<dbReference type="PANTHER" id="PTHR30349:SF81">
    <property type="entry name" value="TYROSINE RECOMBINASE XERC"/>
    <property type="match status" value="1"/>
</dbReference>
<dbReference type="HAMAP" id="MF_01807">
    <property type="entry name" value="Recomb_XerD"/>
    <property type="match status" value="1"/>
</dbReference>
<accession>A0AAP5JRE5</accession>
<comment type="subcellular location">
    <subcellularLocation>
        <location evidence="1 11">Cytoplasm</location>
    </subcellularLocation>
</comment>
<comment type="caution">
    <text evidence="11">Lacks conserved residue(s) required for the propagation of feature annotation.</text>
</comment>
<dbReference type="PROSITE" id="PS51898">
    <property type="entry name" value="TYR_RECOMBINASE"/>
    <property type="match status" value="1"/>
</dbReference>
<dbReference type="InterPro" id="IPR002104">
    <property type="entry name" value="Integrase_catalytic"/>
</dbReference>
<feature type="active site" evidence="11">
    <location>
        <position position="268"/>
    </location>
</feature>
<dbReference type="InterPro" id="IPR011010">
    <property type="entry name" value="DNA_brk_join_enz"/>
</dbReference>
<dbReference type="NCBIfam" id="TIGR02225">
    <property type="entry name" value="recomb_XerD"/>
    <property type="match status" value="1"/>
</dbReference>
<dbReference type="InterPro" id="IPR050090">
    <property type="entry name" value="Tyrosine_recombinase_XerCD"/>
</dbReference>
<dbReference type="GO" id="GO:0006313">
    <property type="term" value="P:DNA transposition"/>
    <property type="evidence" value="ECO:0007669"/>
    <property type="project" value="UniProtKB-UniRule"/>
</dbReference>
<dbReference type="SUPFAM" id="SSF56349">
    <property type="entry name" value="DNA breaking-rejoining enzymes"/>
    <property type="match status" value="1"/>
</dbReference>
<keyword evidence="4 11" id="KW-0963">Cytoplasm</keyword>
<dbReference type="EMBL" id="JARQGV010000004">
    <property type="protein sequence ID" value="MDT2250659.1"/>
    <property type="molecule type" value="Genomic_DNA"/>
</dbReference>
<feature type="active site" evidence="11">
    <location>
        <position position="146"/>
    </location>
</feature>
<dbReference type="GO" id="GO:0003677">
    <property type="term" value="F:DNA binding"/>
    <property type="evidence" value="ECO:0007669"/>
    <property type="project" value="UniProtKB-UniRule"/>
</dbReference>
<evidence type="ECO:0000256" key="3">
    <source>
        <dbReference type="ARBA" id="ARBA00015810"/>
    </source>
</evidence>
<evidence type="ECO:0000313" key="14">
    <source>
        <dbReference type="EMBL" id="MDT2250659.1"/>
    </source>
</evidence>
<evidence type="ECO:0000313" key="15">
    <source>
        <dbReference type="Proteomes" id="UP001259239"/>
    </source>
</evidence>
<evidence type="ECO:0000259" key="12">
    <source>
        <dbReference type="PROSITE" id="PS51898"/>
    </source>
</evidence>
<feature type="active site" description="O-(3'-phospho-DNA)-tyrosine intermediate" evidence="11">
    <location>
        <position position="277"/>
    </location>
</feature>
<evidence type="ECO:0000256" key="8">
    <source>
        <dbReference type="ARBA" id="ARBA00023125"/>
    </source>
</evidence>
<evidence type="ECO:0000259" key="13">
    <source>
        <dbReference type="PROSITE" id="PS51900"/>
    </source>
</evidence>
<feature type="domain" description="Tyr recombinase" evidence="12">
    <location>
        <begin position="106"/>
        <end position="290"/>
    </location>
</feature>
<dbReference type="Proteomes" id="UP001259239">
    <property type="component" value="Unassembled WGS sequence"/>
</dbReference>
<evidence type="ECO:0000256" key="7">
    <source>
        <dbReference type="ARBA" id="ARBA00022908"/>
    </source>
</evidence>
<dbReference type="HAMAP" id="MF_01808">
    <property type="entry name" value="Recomb_XerC_XerD"/>
    <property type="match status" value="1"/>
</dbReference>
<comment type="caution">
    <text evidence="14">The sequence shown here is derived from an EMBL/GenBank/DDBJ whole genome shotgun (WGS) entry which is preliminary data.</text>
</comment>
<keyword evidence="8 11" id="KW-0238">DNA-binding</keyword>
<dbReference type="GO" id="GO:0007059">
    <property type="term" value="P:chromosome segregation"/>
    <property type="evidence" value="ECO:0007669"/>
    <property type="project" value="UniProtKB-UniRule"/>
</dbReference>
<dbReference type="Gene3D" id="1.10.443.10">
    <property type="entry name" value="Intergrase catalytic core"/>
    <property type="match status" value="1"/>
</dbReference>
<dbReference type="PANTHER" id="PTHR30349">
    <property type="entry name" value="PHAGE INTEGRASE-RELATED"/>
    <property type="match status" value="1"/>
</dbReference>
<evidence type="ECO:0000256" key="9">
    <source>
        <dbReference type="ARBA" id="ARBA00023172"/>
    </source>
</evidence>
<comment type="similarity">
    <text evidence="2 11">Belongs to the 'phage' integrase family. XerD subfamily.</text>
</comment>
<dbReference type="InterPro" id="IPR044068">
    <property type="entry name" value="CB"/>
</dbReference>
<dbReference type="PROSITE" id="PS51900">
    <property type="entry name" value="CB"/>
    <property type="match status" value="1"/>
</dbReference>
<keyword evidence="6 11" id="KW-0159">Chromosome partition</keyword>
<proteinExistence type="inferred from homology"/>
<evidence type="ECO:0000256" key="10">
    <source>
        <dbReference type="ARBA" id="ARBA00023306"/>
    </source>
</evidence>
<evidence type="ECO:0000256" key="2">
    <source>
        <dbReference type="ARBA" id="ARBA00010450"/>
    </source>
</evidence>
<evidence type="ECO:0000256" key="6">
    <source>
        <dbReference type="ARBA" id="ARBA00022829"/>
    </source>
</evidence>
<keyword evidence="7 11" id="KW-0229">DNA integration</keyword>
<organism evidence="14 15">
    <name type="scientific">Paenibacillus larvae</name>
    <dbReference type="NCBI Taxonomy" id="1464"/>
    <lineage>
        <taxon>Bacteria</taxon>
        <taxon>Bacillati</taxon>
        <taxon>Bacillota</taxon>
        <taxon>Bacilli</taxon>
        <taxon>Bacillales</taxon>
        <taxon>Paenibacillaceae</taxon>
        <taxon>Paenibacillus</taxon>
    </lineage>
</organism>
<dbReference type="InterPro" id="IPR004107">
    <property type="entry name" value="Integrase_SAM-like_N"/>
</dbReference>
<keyword evidence="10 11" id="KW-0131">Cell cycle</keyword>
<evidence type="ECO:0000256" key="5">
    <source>
        <dbReference type="ARBA" id="ARBA00022618"/>
    </source>
</evidence>
<feature type="domain" description="Core-binding (CB)" evidence="13">
    <location>
        <begin position="1"/>
        <end position="85"/>
    </location>
</feature>
<evidence type="ECO:0000256" key="11">
    <source>
        <dbReference type="HAMAP-Rule" id="MF_01807"/>
    </source>
</evidence>
<keyword evidence="9 11" id="KW-0233">DNA recombination</keyword>
<dbReference type="GO" id="GO:0009037">
    <property type="term" value="F:tyrosine-based site-specific recombinase activity"/>
    <property type="evidence" value="ECO:0007669"/>
    <property type="project" value="UniProtKB-UniRule"/>
</dbReference>
<protein>
    <recommendedName>
        <fullName evidence="3 11">Tyrosine recombinase XerD</fullName>
    </recommendedName>
</protein>
<gene>
    <name evidence="11 14" type="primary">xerD</name>
    <name evidence="14" type="ORF">P7H09_04565</name>
</gene>
<dbReference type="InterPro" id="IPR023009">
    <property type="entry name" value="Tyrosine_recombinase_XerC/XerD"/>
</dbReference>
<dbReference type="NCBIfam" id="NF001399">
    <property type="entry name" value="PRK00283.1"/>
    <property type="match status" value="1"/>
</dbReference>
<evidence type="ECO:0000256" key="1">
    <source>
        <dbReference type="ARBA" id="ARBA00004496"/>
    </source>
</evidence>
<sequence length="298" mass="33897">MKQKLDEFIIYLQDERRLAPNTVESYKKDLAQYADFLSSEGILAWEETQRVHVITYMNNLKQLGRAPATISRTLVSIRALYHYLIREQVMTLDPSGQVESPKAETKIPVILTVEEMDNLLGVPNTGTSSGLRDKAMLELLYATGIRVSELITLNKGDIYADLGYVRCTGTGGKERIVPMGKVATLWIQRYLNEAREALLKEGKPDKALFLNHIGTRMTRQGFWKMMKKYATEAGIHKEITPHTLRHSFATHLLENGADLRAVQELLGHSDLSTTQRYTFVTKTKMKEVYDLTHPRAKL</sequence>
<name>A0AAP5JRE5_9BACL</name>
<dbReference type="InterPro" id="IPR010998">
    <property type="entry name" value="Integrase_recombinase_N"/>
</dbReference>
<comment type="subunit">
    <text evidence="11">Forms a cyclic heterotetrameric complex composed of two molecules of XerC and two molecules of XerD.</text>
</comment>
<dbReference type="CDD" id="cd00798">
    <property type="entry name" value="INT_XerDC_C"/>
    <property type="match status" value="1"/>
</dbReference>
<dbReference type="Gene3D" id="1.10.150.130">
    <property type="match status" value="1"/>
</dbReference>
<dbReference type="GO" id="GO:0051301">
    <property type="term" value="P:cell division"/>
    <property type="evidence" value="ECO:0007669"/>
    <property type="project" value="UniProtKB-KW"/>
</dbReference>
<dbReference type="GO" id="GO:0005737">
    <property type="term" value="C:cytoplasm"/>
    <property type="evidence" value="ECO:0007669"/>
    <property type="project" value="UniProtKB-SubCell"/>
</dbReference>
<dbReference type="InterPro" id="IPR011932">
    <property type="entry name" value="Recomb_XerD"/>
</dbReference>
<dbReference type="SUPFAM" id="SSF47823">
    <property type="entry name" value="lambda integrase-like, N-terminal domain"/>
    <property type="match status" value="1"/>
</dbReference>
<feature type="active site" evidence="11">
    <location>
        <position position="242"/>
    </location>
</feature>
<dbReference type="InterPro" id="IPR013762">
    <property type="entry name" value="Integrase-like_cat_sf"/>
</dbReference>
<dbReference type="Pfam" id="PF00589">
    <property type="entry name" value="Phage_integrase"/>
    <property type="match status" value="1"/>
</dbReference>
<evidence type="ECO:0000256" key="4">
    <source>
        <dbReference type="ARBA" id="ARBA00022490"/>
    </source>
</evidence>
<reference evidence="14" key="2">
    <citation type="submission" date="2023-03" db="EMBL/GenBank/DDBJ databases">
        <authorList>
            <person name="Obshta O."/>
            <person name="Zabrodski M.W."/>
            <person name="Soomro T."/>
            <person name="Wilson G."/>
            <person name="Masood F."/>
            <person name="Thebeau J."/>
            <person name="Bezerra Da Silva M.C."/>
            <person name="Raza F."/>
            <person name="Biganski S."/>
            <person name="Jose M."/>
            <person name="Camilli M."/>
            <person name="Kozii I.V."/>
            <person name="Kozii R.V."/>
            <person name="Simko E."/>
            <person name="Wood S.C."/>
        </authorList>
    </citation>
    <scope>NUCLEOTIDE SEQUENCE</scope>
    <source>
        <strain evidence="14">PL001</strain>
    </source>
</reference>
<dbReference type="RefSeq" id="WP_023482578.1">
    <property type="nucleotide sequence ID" value="NZ_CBCRXL010000001.1"/>
</dbReference>
<dbReference type="Pfam" id="PF02899">
    <property type="entry name" value="Phage_int_SAM_1"/>
    <property type="match status" value="1"/>
</dbReference>
<keyword evidence="5 11" id="KW-0132">Cell division</keyword>
<comment type="function">
    <text evidence="11">Site-specific tyrosine recombinase, which acts by catalyzing the cutting and rejoining of the recombining DNA molecules. The XerC-XerD complex is essential to convert dimers of the bacterial chromosome into monomers to permit their segregation at cell division. It also contributes to the segregational stability of plasmids.</text>
</comment>